<evidence type="ECO:0000313" key="2">
    <source>
        <dbReference type="Proteomes" id="UP000007797"/>
    </source>
</evidence>
<protein>
    <submittedName>
        <fullName evidence="1">Uncharacterized protein</fullName>
    </submittedName>
</protein>
<dbReference type="Proteomes" id="UP000007797">
    <property type="component" value="Unassembled WGS sequence"/>
</dbReference>
<organism evidence="1 2">
    <name type="scientific">Cavenderia fasciculata</name>
    <name type="common">Slime mold</name>
    <name type="synonym">Dictyostelium fasciculatum</name>
    <dbReference type="NCBI Taxonomy" id="261658"/>
    <lineage>
        <taxon>Eukaryota</taxon>
        <taxon>Amoebozoa</taxon>
        <taxon>Evosea</taxon>
        <taxon>Eumycetozoa</taxon>
        <taxon>Dictyostelia</taxon>
        <taxon>Acytosteliales</taxon>
        <taxon>Cavenderiaceae</taxon>
        <taxon>Cavenderia</taxon>
    </lineage>
</organism>
<name>F4QDJ1_CACFS</name>
<sequence length="39" mass="4189">MGFFINLVKKPSSNTKSTQIAYGGRSQFGGTKTATVMYA</sequence>
<accession>F4QDJ1</accession>
<keyword evidence="2" id="KW-1185">Reference proteome</keyword>
<dbReference type="EMBL" id="GL883029">
    <property type="protein sequence ID" value="EGG13788.1"/>
    <property type="molecule type" value="Genomic_DNA"/>
</dbReference>
<reference evidence="2" key="1">
    <citation type="journal article" date="2011" name="Genome Res.">
        <title>Phylogeny-wide analysis of social amoeba genomes highlights ancient origins for complex intercellular communication.</title>
        <authorList>
            <person name="Heidel A.J."/>
            <person name="Lawal H.M."/>
            <person name="Felder M."/>
            <person name="Schilde C."/>
            <person name="Helps N.R."/>
            <person name="Tunggal B."/>
            <person name="Rivero F."/>
            <person name="John U."/>
            <person name="Schleicher M."/>
            <person name="Eichinger L."/>
            <person name="Platzer M."/>
            <person name="Noegel A.A."/>
            <person name="Schaap P."/>
            <person name="Gloeckner G."/>
        </authorList>
    </citation>
    <scope>NUCLEOTIDE SEQUENCE [LARGE SCALE GENOMIC DNA]</scope>
    <source>
        <strain evidence="2">SH3</strain>
    </source>
</reference>
<dbReference type="AlphaFoldDB" id="F4QDJ1"/>
<dbReference type="KEGG" id="dfa:DFA_11549"/>
<proteinExistence type="predicted"/>
<gene>
    <name evidence="1" type="ORF">DFA_11549</name>
</gene>
<dbReference type="GeneID" id="14865556"/>
<evidence type="ECO:0000313" key="1">
    <source>
        <dbReference type="EMBL" id="EGG13788.1"/>
    </source>
</evidence>
<dbReference type="RefSeq" id="XP_004350496.1">
    <property type="nucleotide sequence ID" value="XM_004350445.1"/>
</dbReference>